<dbReference type="InterPro" id="IPR016181">
    <property type="entry name" value="Acyl_CoA_acyltransferase"/>
</dbReference>
<accession>A0A3N1LHZ2</accession>
<dbReference type="OrthoDB" id="9799092at2"/>
<keyword evidence="2" id="KW-0012">Acyltransferase</keyword>
<organism evidence="4 5">
    <name type="scientific">Stella humosa</name>
    <dbReference type="NCBI Taxonomy" id="94"/>
    <lineage>
        <taxon>Bacteria</taxon>
        <taxon>Pseudomonadati</taxon>
        <taxon>Pseudomonadota</taxon>
        <taxon>Alphaproteobacteria</taxon>
        <taxon>Rhodospirillales</taxon>
        <taxon>Stellaceae</taxon>
        <taxon>Stella</taxon>
    </lineage>
</organism>
<sequence length="199" mass="21368">MKAPLPGDPVRIRAFAPGEAEIFRTFRLEALDAHPEAFGSSPADERALPLEVVAQRLAGGNTFGAFDGGQPIGMAGFFAETGEKRRHKGMVWGVYVQAGWRRRGIAARLIDRVLAHAEPRVEVLHLSVVAENAGARRLYESRGFTAYGLEQHALRLADRYVDELLMVRFLGGEPASNGGPSSNGIPASNALPRAILGGA</sequence>
<dbReference type="CDD" id="cd04301">
    <property type="entry name" value="NAT_SF"/>
    <property type="match status" value="1"/>
</dbReference>
<gene>
    <name evidence="4" type="ORF">EDC65_2704</name>
</gene>
<dbReference type="PANTHER" id="PTHR43420">
    <property type="entry name" value="ACETYLTRANSFERASE"/>
    <property type="match status" value="1"/>
</dbReference>
<evidence type="ECO:0000313" key="5">
    <source>
        <dbReference type="Proteomes" id="UP000278222"/>
    </source>
</evidence>
<evidence type="ECO:0000313" key="4">
    <source>
        <dbReference type="EMBL" id="ROP90844.1"/>
    </source>
</evidence>
<keyword evidence="1 4" id="KW-0808">Transferase</keyword>
<dbReference type="EMBL" id="RJKX01000014">
    <property type="protein sequence ID" value="ROP90844.1"/>
    <property type="molecule type" value="Genomic_DNA"/>
</dbReference>
<dbReference type="Pfam" id="PF00583">
    <property type="entry name" value="Acetyltransf_1"/>
    <property type="match status" value="1"/>
</dbReference>
<dbReference type="RefSeq" id="WP_123690270.1">
    <property type="nucleotide sequence ID" value="NZ_AP019700.1"/>
</dbReference>
<name>A0A3N1LHZ2_9PROT</name>
<keyword evidence="5" id="KW-1185">Reference proteome</keyword>
<dbReference type="PROSITE" id="PS51186">
    <property type="entry name" value="GNAT"/>
    <property type="match status" value="1"/>
</dbReference>
<dbReference type="InterPro" id="IPR050680">
    <property type="entry name" value="YpeA/RimI_acetyltransf"/>
</dbReference>
<dbReference type="Proteomes" id="UP000278222">
    <property type="component" value="Unassembled WGS sequence"/>
</dbReference>
<dbReference type="InterPro" id="IPR000182">
    <property type="entry name" value="GNAT_dom"/>
</dbReference>
<dbReference type="SUPFAM" id="SSF55729">
    <property type="entry name" value="Acyl-CoA N-acyltransferases (Nat)"/>
    <property type="match status" value="1"/>
</dbReference>
<evidence type="ECO:0000256" key="2">
    <source>
        <dbReference type="ARBA" id="ARBA00023315"/>
    </source>
</evidence>
<evidence type="ECO:0000259" key="3">
    <source>
        <dbReference type="PROSITE" id="PS51186"/>
    </source>
</evidence>
<feature type="domain" description="N-acetyltransferase" evidence="3">
    <location>
        <begin position="10"/>
        <end position="171"/>
    </location>
</feature>
<dbReference type="PANTHER" id="PTHR43420:SF47">
    <property type="entry name" value="N-ACETYLTRANSFERASE DOMAIN-CONTAINING PROTEIN"/>
    <property type="match status" value="1"/>
</dbReference>
<comment type="caution">
    <text evidence="4">The sequence shown here is derived from an EMBL/GenBank/DDBJ whole genome shotgun (WGS) entry which is preliminary data.</text>
</comment>
<dbReference type="Gene3D" id="3.40.630.30">
    <property type="match status" value="1"/>
</dbReference>
<proteinExistence type="predicted"/>
<evidence type="ECO:0000256" key="1">
    <source>
        <dbReference type="ARBA" id="ARBA00022679"/>
    </source>
</evidence>
<dbReference type="GO" id="GO:0016747">
    <property type="term" value="F:acyltransferase activity, transferring groups other than amino-acyl groups"/>
    <property type="evidence" value="ECO:0007669"/>
    <property type="project" value="InterPro"/>
</dbReference>
<protein>
    <submittedName>
        <fullName evidence="4">Acetyltransferase (GNAT) family protein</fullName>
    </submittedName>
</protein>
<reference evidence="4 5" key="1">
    <citation type="submission" date="2018-11" db="EMBL/GenBank/DDBJ databases">
        <title>Genomic Encyclopedia of Type Strains, Phase IV (KMG-IV): sequencing the most valuable type-strain genomes for metagenomic binning, comparative biology and taxonomic classification.</title>
        <authorList>
            <person name="Goeker M."/>
        </authorList>
    </citation>
    <scope>NUCLEOTIDE SEQUENCE [LARGE SCALE GENOMIC DNA]</scope>
    <source>
        <strain evidence="4 5">DSM 5900</strain>
    </source>
</reference>
<dbReference type="AlphaFoldDB" id="A0A3N1LHZ2"/>